<feature type="domain" description="UspA" evidence="2">
    <location>
        <begin position="3"/>
        <end position="157"/>
    </location>
</feature>
<dbReference type="CDD" id="cd00293">
    <property type="entry name" value="USP-like"/>
    <property type="match status" value="1"/>
</dbReference>
<comment type="caution">
    <text evidence="3">The sequence shown here is derived from an EMBL/GenBank/DDBJ whole genome shotgun (WGS) entry which is preliminary data.</text>
</comment>
<evidence type="ECO:0000259" key="2">
    <source>
        <dbReference type="Pfam" id="PF00582"/>
    </source>
</evidence>
<keyword evidence="4" id="KW-1185">Reference proteome</keyword>
<dbReference type="Pfam" id="PF00582">
    <property type="entry name" value="Usp"/>
    <property type="match status" value="1"/>
</dbReference>
<evidence type="ECO:0000256" key="1">
    <source>
        <dbReference type="ARBA" id="ARBA00008791"/>
    </source>
</evidence>
<name>A0ABT7LXY6_9CYAN</name>
<dbReference type="PANTHER" id="PTHR46268">
    <property type="entry name" value="STRESS RESPONSE PROTEIN NHAX"/>
    <property type="match status" value="1"/>
</dbReference>
<evidence type="ECO:0000313" key="3">
    <source>
        <dbReference type="EMBL" id="MDL5056858.1"/>
    </source>
</evidence>
<comment type="similarity">
    <text evidence="1">Belongs to the universal stress protein A family.</text>
</comment>
<dbReference type="RefSeq" id="WP_284476394.1">
    <property type="nucleotide sequence ID" value="NZ_JASVEJ010000019.1"/>
</dbReference>
<protein>
    <submittedName>
        <fullName evidence="3">Universal stress protein</fullName>
    </submittedName>
</protein>
<reference evidence="3 4" key="1">
    <citation type="submission" date="2023-06" db="EMBL/GenBank/DDBJ databases">
        <title>Whole genome sequence of Oscillatoria calcuttensis NRMC-F 0142.</title>
        <authorList>
            <person name="Shakena Fathima T."/>
            <person name="Muralitharan G."/>
            <person name="Thajuddin N."/>
        </authorList>
    </citation>
    <scope>NUCLEOTIDE SEQUENCE [LARGE SCALE GENOMIC DNA]</scope>
    <source>
        <strain evidence="3 4">NRMC-F 0142</strain>
    </source>
</reference>
<sequence length="161" mass="17416">MSFQKILAAVDDSPLSQAVFDQAVELAQIHRAALKLFHCISSELLGTPAIGSPLEPGIATGVNVGDYQVQQILIDRQIEQAKQLLQTYSRQSRDRQILAETEYKIGLVGQSCCEVAAAWQADLIVIGRRGHTGLTEVLLGSVSNYVVHHAPCAVLILQAKA</sequence>
<accession>A0ABT7LXY6</accession>
<dbReference type="EMBL" id="JASVEJ010000019">
    <property type="protein sequence ID" value="MDL5056858.1"/>
    <property type="molecule type" value="Genomic_DNA"/>
</dbReference>
<dbReference type="InterPro" id="IPR006015">
    <property type="entry name" value="Universal_stress_UspA"/>
</dbReference>
<dbReference type="PRINTS" id="PR01438">
    <property type="entry name" value="UNVRSLSTRESS"/>
</dbReference>
<dbReference type="InterPro" id="IPR006016">
    <property type="entry name" value="UspA"/>
</dbReference>
<proteinExistence type="inferred from homology"/>
<dbReference type="PANTHER" id="PTHR46268:SF8">
    <property type="entry name" value="UNIVERSAL STRESS PROTEIN SLL1388"/>
    <property type="match status" value="1"/>
</dbReference>
<organism evidence="3 4">
    <name type="scientific">Geitlerinema calcuttense NRMC-F 0142</name>
    <dbReference type="NCBI Taxonomy" id="2922238"/>
    <lineage>
        <taxon>Bacteria</taxon>
        <taxon>Bacillati</taxon>
        <taxon>Cyanobacteriota</taxon>
        <taxon>Cyanophyceae</taxon>
        <taxon>Geitlerinematales</taxon>
        <taxon>Geitlerinemataceae</taxon>
        <taxon>Geitlerinema</taxon>
    </lineage>
</organism>
<dbReference type="Gene3D" id="3.40.50.620">
    <property type="entry name" value="HUPs"/>
    <property type="match status" value="1"/>
</dbReference>
<dbReference type="SUPFAM" id="SSF52402">
    <property type="entry name" value="Adenine nucleotide alpha hydrolases-like"/>
    <property type="match status" value="1"/>
</dbReference>
<gene>
    <name evidence="3" type="ORF">QQ055_05175</name>
</gene>
<evidence type="ECO:0000313" key="4">
    <source>
        <dbReference type="Proteomes" id="UP001230986"/>
    </source>
</evidence>
<dbReference type="InterPro" id="IPR014729">
    <property type="entry name" value="Rossmann-like_a/b/a_fold"/>
</dbReference>
<dbReference type="Proteomes" id="UP001230986">
    <property type="component" value="Unassembled WGS sequence"/>
</dbReference>